<feature type="region of interest" description="Disordered" evidence="1">
    <location>
        <begin position="1"/>
        <end position="29"/>
    </location>
</feature>
<protein>
    <submittedName>
        <fullName evidence="2">Uncharacterized protein</fullName>
    </submittedName>
</protein>
<evidence type="ECO:0000313" key="2">
    <source>
        <dbReference type="EMBL" id="MQM15850.1"/>
    </source>
</evidence>
<accession>A0A843X962</accession>
<keyword evidence="3" id="KW-1185">Reference proteome</keyword>
<dbReference type="Pfam" id="PF23625">
    <property type="entry name" value="UIM_2"/>
    <property type="match status" value="2"/>
</dbReference>
<evidence type="ECO:0000313" key="3">
    <source>
        <dbReference type="Proteomes" id="UP000652761"/>
    </source>
</evidence>
<dbReference type="PANTHER" id="PTHR24209">
    <property type="entry name" value="PROTEIN DA1-RELATED 2"/>
    <property type="match status" value="1"/>
</dbReference>
<comment type="caution">
    <text evidence="2">The sequence shown here is derived from an EMBL/GenBank/DDBJ whole genome shotgun (WGS) entry which is preliminary data.</text>
</comment>
<feature type="region of interest" description="Disordered" evidence="1">
    <location>
        <begin position="84"/>
        <end position="112"/>
    </location>
</feature>
<dbReference type="EMBL" id="NMUH01006711">
    <property type="protein sequence ID" value="MQM15850.1"/>
    <property type="molecule type" value="Genomic_DNA"/>
</dbReference>
<dbReference type="AlphaFoldDB" id="A0A843X962"/>
<proteinExistence type="predicted"/>
<reference evidence="2" key="1">
    <citation type="submission" date="2017-07" db="EMBL/GenBank/DDBJ databases">
        <title>Taro Niue Genome Assembly and Annotation.</title>
        <authorList>
            <person name="Atibalentja N."/>
            <person name="Keating K."/>
            <person name="Fields C.J."/>
        </authorList>
    </citation>
    <scope>NUCLEOTIDE SEQUENCE</scope>
    <source>
        <strain evidence="2">Niue_2</strain>
        <tissue evidence="2">Leaf</tissue>
    </source>
</reference>
<sequence length="112" mass="12675">MGWLNKIFRGSSHKVSEGQYHGKTGEDRVWDGPSSSLEYISDHENEDIDHAIALSLSEEEQKKAKAIDTGSHLEEDEQLARALQESLNTESPPRENGHIYQPMPFLFNSGHR</sequence>
<organism evidence="2 3">
    <name type="scientific">Colocasia esculenta</name>
    <name type="common">Wild taro</name>
    <name type="synonym">Arum esculentum</name>
    <dbReference type="NCBI Taxonomy" id="4460"/>
    <lineage>
        <taxon>Eukaryota</taxon>
        <taxon>Viridiplantae</taxon>
        <taxon>Streptophyta</taxon>
        <taxon>Embryophyta</taxon>
        <taxon>Tracheophyta</taxon>
        <taxon>Spermatophyta</taxon>
        <taxon>Magnoliopsida</taxon>
        <taxon>Liliopsida</taxon>
        <taxon>Araceae</taxon>
        <taxon>Aroideae</taxon>
        <taxon>Colocasieae</taxon>
        <taxon>Colocasia</taxon>
    </lineage>
</organism>
<dbReference type="OrthoDB" id="1718288at2759"/>
<gene>
    <name evidence="2" type="ORF">Taro_048804</name>
</gene>
<dbReference type="Proteomes" id="UP000652761">
    <property type="component" value="Unassembled WGS sequence"/>
</dbReference>
<dbReference type="InterPro" id="IPR003903">
    <property type="entry name" value="UIM_dom"/>
</dbReference>
<dbReference type="PROSITE" id="PS50330">
    <property type="entry name" value="UIM"/>
    <property type="match status" value="1"/>
</dbReference>
<dbReference type="SMART" id="SM00726">
    <property type="entry name" value="UIM"/>
    <property type="match status" value="2"/>
</dbReference>
<name>A0A843X962_COLES</name>
<dbReference type="InterPro" id="IPR045218">
    <property type="entry name" value="DA1-like"/>
</dbReference>
<evidence type="ECO:0000256" key="1">
    <source>
        <dbReference type="SAM" id="MobiDB-lite"/>
    </source>
</evidence>
<dbReference type="PANTHER" id="PTHR24209:SF25">
    <property type="entry name" value="PROTEIN DA1-RELATED 1"/>
    <property type="match status" value="1"/>
</dbReference>
<dbReference type="GO" id="GO:0043130">
    <property type="term" value="F:ubiquitin binding"/>
    <property type="evidence" value="ECO:0007669"/>
    <property type="project" value="TreeGrafter"/>
</dbReference>